<accession>A0A9X2VNJ8</accession>
<feature type="transmembrane region" description="Helical" evidence="7">
    <location>
        <begin position="26"/>
        <end position="49"/>
    </location>
</feature>
<feature type="transmembrane region" description="Helical" evidence="7">
    <location>
        <begin position="162"/>
        <end position="184"/>
    </location>
</feature>
<keyword evidence="10" id="KW-1185">Reference proteome</keyword>
<organism evidence="9 10">
    <name type="scientific">Umezawaea endophytica</name>
    <dbReference type="NCBI Taxonomy" id="1654476"/>
    <lineage>
        <taxon>Bacteria</taxon>
        <taxon>Bacillati</taxon>
        <taxon>Actinomycetota</taxon>
        <taxon>Actinomycetes</taxon>
        <taxon>Pseudonocardiales</taxon>
        <taxon>Pseudonocardiaceae</taxon>
        <taxon>Umezawaea</taxon>
    </lineage>
</organism>
<dbReference type="Pfam" id="PF19300">
    <property type="entry name" value="BPD_transp_1_N"/>
    <property type="match status" value="1"/>
</dbReference>
<comment type="caution">
    <text evidence="9">The sequence shown here is derived from an EMBL/GenBank/DDBJ whole genome shotgun (WGS) entry which is preliminary data.</text>
</comment>
<dbReference type="GO" id="GO:0055085">
    <property type="term" value="P:transmembrane transport"/>
    <property type="evidence" value="ECO:0007669"/>
    <property type="project" value="InterPro"/>
</dbReference>
<dbReference type="PANTHER" id="PTHR43163">
    <property type="entry name" value="DIPEPTIDE TRANSPORT SYSTEM PERMEASE PROTEIN DPPB-RELATED"/>
    <property type="match status" value="1"/>
</dbReference>
<gene>
    <name evidence="9" type="ORF">NZH93_21305</name>
</gene>
<keyword evidence="2 7" id="KW-0813">Transport</keyword>
<dbReference type="SUPFAM" id="SSF161098">
    <property type="entry name" value="MetI-like"/>
    <property type="match status" value="1"/>
</dbReference>
<dbReference type="RefSeq" id="WP_259624915.1">
    <property type="nucleotide sequence ID" value="NZ_JANYMP010000010.1"/>
</dbReference>
<sequence>MEPRTLDAQAVTAPARRRRGRAIGLLALRRLGFAVPVLLLVSFALFALAKASPFDPIERYFGVRIIGASPERIARIRENWGVDRPVVEQYLAWLRHAVAGDFGDSLSLRQPVSEVIGDRMGWTVLLVSAGFALALLLGLLLGTVAAWFAGGWLDRAITATSYTLEAAPVFWLGLAALYVFALQLRWLPGGGLTDAGEALGVGQVATHIVLPMSVLAISQAPWFVLFVRQNLLESFSQDHVVGARSRGLSDRRVVLGHALRTSLLPFLTLVGARLPELITGALLVETVFSWPGIARATVDAALNVDFALMGALTVLATAVVLLGNLIADVLYALADPRVGLDG</sequence>
<reference evidence="9" key="1">
    <citation type="submission" date="2022-08" db="EMBL/GenBank/DDBJ databases">
        <authorList>
            <person name="Tistechok S."/>
            <person name="Samborskyy M."/>
            <person name="Roman I."/>
        </authorList>
    </citation>
    <scope>NUCLEOTIDE SEQUENCE</scope>
    <source>
        <strain evidence="9">DSM 103496</strain>
    </source>
</reference>
<keyword evidence="5 7" id="KW-1133">Transmembrane helix</keyword>
<dbReference type="Pfam" id="PF00528">
    <property type="entry name" value="BPD_transp_1"/>
    <property type="match status" value="1"/>
</dbReference>
<comment type="subcellular location">
    <subcellularLocation>
        <location evidence="1 7">Cell membrane</location>
        <topology evidence="1 7">Multi-pass membrane protein</topology>
    </subcellularLocation>
</comment>
<evidence type="ECO:0000256" key="1">
    <source>
        <dbReference type="ARBA" id="ARBA00004651"/>
    </source>
</evidence>
<feature type="transmembrane region" description="Helical" evidence="7">
    <location>
        <begin position="122"/>
        <end position="150"/>
    </location>
</feature>
<evidence type="ECO:0000313" key="10">
    <source>
        <dbReference type="Proteomes" id="UP001141259"/>
    </source>
</evidence>
<dbReference type="InterPro" id="IPR035906">
    <property type="entry name" value="MetI-like_sf"/>
</dbReference>
<dbReference type="Proteomes" id="UP001141259">
    <property type="component" value="Unassembled WGS sequence"/>
</dbReference>
<feature type="transmembrane region" description="Helical" evidence="7">
    <location>
        <begin position="306"/>
        <end position="334"/>
    </location>
</feature>
<dbReference type="EMBL" id="JANYMP010000010">
    <property type="protein sequence ID" value="MCS7479409.1"/>
    <property type="molecule type" value="Genomic_DNA"/>
</dbReference>
<dbReference type="Gene3D" id="1.10.3720.10">
    <property type="entry name" value="MetI-like"/>
    <property type="match status" value="1"/>
</dbReference>
<evidence type="ECO:0000256" key="7">
    <source>
        <dbReference type="RuleBase" id="RU363032"/>
    </source>
</evidence>
<proteinExistence type="inferred from homology"/>
<protein>
    <submittedName>
        <fullName evidence="9">ABC transporter permease</fullName>
    </submittedName>
</protein>
<dbReference type="CDD" id="cd06261">
    <property type="entry name" value="TM_PBP2"/>
    <property type="match status" value="1"/>
</dbReference>
<evidence type="ECO:0000259" key="8">
    <source>
        <dbReference type="PROSITE" id="PS50928"/>
    </source>
</evidence>
<keyword evidence="4 7" id="KW-0812">Transmembrane</keyword>
<dbReference type="PROSITE" id="PS50928">
    <property type="entry name" value="ABC_TM1"/>
    <property type="match status" value="1"/>
</dbReference>
<dbReference type="AlphaFoldDB" id="A0A9X2VNJ8"/>
<evidence type="ECO:0000256" key="6">
    <source>
        <dbReference type="ARBA" id="ARBA00023136"/>
    </source>
</evidence>
<feature type="transmembrane region" description="Helical" evidence="7">
    <location>
        <begin position="204"/>
        <end position="227"/>
    </location>
</feature>
<evidence type="ECO:0000256" key="3">
    <source>
        <dbReference type="ARBA" id="ARBA00022475"/>
    </source>
</evidence>
<keyword evidence="6 7" id="KW-0472">Membrane</keyword>
<name>A0A9X2VNJ8_9PSEU</name>
<dbReference type="InterPro" id="IPR045621">
    <property type="entry name" value="BPD_transp_1_N"/>
</dbReference>
<dbReference type="InterPro" id="IPR000515">
    <property type="entry name" value="MetI-like"/>
</dbReference>
<comment type="similarity">
    <text evidence="7">Belongs to the binding-protein-dependent transport system permease family.</text>
</comment>
<feature type="domain" description="ABC transmembrane type-1" evidence="8">
    <location>
        <begin position="120"/>
        <end position="327"/>
    </location>
</feature>
<dbReference type="GO" id="GO:0005886">
    <property type="term" value="C:plasma membrane"/>
    <property type="evidence" value="ECO:0007669"/>
    <property type="project" value="UniProtKB-SubCell"/>
</dbReference>
<dbReference type="PANTHER" id="PTHR43163:SF9">
    <property type="entry name" value="ABC TRANSPORTER PERMEASE PROTEIN"/>
    <property type="match status" value="1"/>
</dbReference>
<evidence type="ECO:0000256" key="5">
    <source>
        <dbReference type="ARBA" id="ARBA00022989"/>
    </source>
</evidence>
<keyword evidence="3" id="KW-1003">Cell membrane</keyword>
<evidence type="ECO:0000256" key="2">
    <source>
        <dbReference type="ARBA" id="ARBA00022448"/>
    </source>
</evidence>
<evidence type="ECO:0000313" key="9">
    <source>
        <dbReference type="EMBL" id="MCS7479409.1"/>
    </source>
</evidence>
<evidence type="ECO:0000256" key="4">
    <source>
        <dbReference type="ARBA" id="ARBA00022692"/>
    </source>
</evidence>